<reference evidence="1 2" key="1">
    <citation type="submission" date="2021-03" db="EMBL/GenBank/DDBJ databases">
        <title>Lysobacter sp. nov. isolated from soil of gangwondo yeongwol, south Korea.</title>
        <authorList>
            <person name="Kim K.R."/>
            <person name="Kim K.H."/>
            <person name="Jeon C.O."/>
        </authorList>
    </citation>
    <scope>NUCLEOTIDE SEQUENCE [LARGE SCALE GENOMIC DNA]</scope>
    <source>
        <strain evidence="1 2">R19</strain>
    </source>
</reference>
<proteinExistence type="predicted"/>
<evidence type="ECO:0000313" key="1">
    <source>
        <dbReference type="EMBL" id="QSX79320.1"/>
    </source>
</evidence>
<gene>
    <name evidence="1" type="ORF">I8J32_005465</name>
</gene>
<name>A0A974Y2M9_9GAMM</name>
<evidence type="ECO:0000313" key="2">
    <source>
        <dbReference type="Proteomes" id="UP000639274"/>
    </source>
</evidence>
<dbReference type="RefSeq" id="WP_200614577.1">
    <property type="nucleotide sequence ID" value="NZ_CP071518.1"/>
</dbReference>
<dbReference type="KEGG" id="lsf:I8J32_005465"/>
<dbReference type="EMBL" id="CP071518">
    <property type="protein sequence ID" value="QSX79320.1"/>
    <property type="molecule type" value="Genomic_DNA"/>
</dbReference>
<dbReference type="AlphaFoldDB" id="A0A974Y2M9"/>
<organism evidence="1 2">
    <name type="scientific">Agrilutibacter solisilvae</name>
    <dbReference type="NCBI Taxonomy" id="2763317"/>
    <lineage>
        <taxon>Bacteria</taxon>
        <taxon>Pseudomonadati</taxon>
        <taxon>Pseudomonadota</taxon>
        <taxon>Gammaproteobacteria</taxon>
        <taxon>Lysobacterales</taxon>
        <taxon>Lysobacteraceae</taxon>
        <taxon>Agrilutibacter</taxon>
    </lineage>
</organism>
<sequence length="243" mass="26386">MEITPVNLRNLLLDCRTALRKADKNFEQSALRELLDDTIIALGESRDRQQLVRRAGAQDAPAAQRVAYAWQSVTRELRHSHPALFQELSTRVLKRLDTEVIGDASDEIQALEDELRLRDTQESKAVAELSALRAALANAVPLADTVGGSEAALAQERMQILLQAVSTGGGLRKQLATPESGHAPTRTTLQAVVDGQRALSTHEREWCIGEAMVLTGFQQTPAQLLSQGEAALARLVLDGKPAG</sequence>
<dbReference type="Proteomes" id="UP000639274">
    <property type="component" value="Chromosome"/>
</dbReference>
<accession>A0A974Y2M9</accession>
<keyword evidence="2" id="KW-1185">Reference proteome</keyword>
<protein>
    <submittedName>
        <fullName evidence="1">Uncharacterized protein</fullName>
    </submittedName>
</protein>